<dbReference type="EMBL" id="KN837262">
    <property type="protein sequence ID" value="KIJ30438.1"/>
    <property type="molecule type" value="Genomic_DNA"/>
</dbReference>
<keyword evidence="2" id="KW-1185">Reference proteome</keyword>
<sequence>MRLKNDGIDGLGRRILNPTGDNLNDNGVVDIVVDSNTSYGVKVINNSRRDLFLNAFHFDNMDFSIVPFYKPPSKGKPATDPTLLANGGSLAIGYGAGGERPFKFVLRKDVNLEIGFIRLSLTS</sequence>
<evidence type="ECO:0000313" key="1">
    <source>
        <dbReference type="EMBL" id="KIJ30438.1"/>
    </source>
</evidence>
<gene>
    <name evidence="1" type="ORF">M422DRAFT_783996</name>
</gene>
<proteinExistence type="predicted"/>
<protein>
    <submittedName>
        <fullName evidence="1">Uncharacterized protein</fullName>
    </submittedName>
</protein>
<name>A0A0C9TKY7_SPHS4</name>
<reference evidence="1 2" key="1">
    <citation type="submission" date="2014-06" db="EMBL/GenBank/DDBJ databases">
        <title>Evolutionary Origins and Diversification of the Mycorrhizal Mutualists.</title>
        <authorList>
            <consortium name="DOE Joint Genome Institute"/>
            <consortium name="Mycorrhizal Genomics Consortium"/>
            <person name="Kohler A."/>
            <person name="Kuo A."/>
            <person name="Nagy L.G."/>
            <person name="Floudas D."/>
            <person name="Copeland A."/>
            <person name="Barry K.W."/>
            <person name="Cichocki N."/>
            <person name="Veneault-Fourrey C."/>
            <person name="LaButti K."/>
            <person name="Lindquist E.A."/>
            <person name="Lipzen A."/>
            <person name="Lundell T."/>
            <person name="Morin E."/>
            <person name="Murat C."/>
            <person name="Riley R."/>
            <person name="Ohm R."/>
            <person name="Sun H."/>
            <person name="Tunlid A."/>
            <person name="Henrissat B."/>
            <person name="Grigoriev I.V."/>
            <person name="Hibbett D.S."/>
            <person name="Martin F."/>
        </authorList>
    </citation>
    <scope>NUCLEOTIDE SEQUENCE [LARGE SCALE GENOMIC DNA]</scope>
    <source>
        <strain evidence="1 2">SS14</strain>
    </source>
</reference>
<organism evidence="1 2">
    <name type="scientific">Sphaerobolus stellatus (strain SS14)</name>
    <dbReference type="NCBI Taxonomy" id="990650"/>
    <lineage>
        <taxon>Eukaryota</taxon>
        <taxon>Fungi</taxon>
        <taxon>Dikarya</taxon>
        <taxon>Basidiomycota</taxon>
        <taxon>Agaricomycotina</taxon>
        <taxon>Agaricomycetes</taxon>
        <taxon>Phallomycetidae</taxon>
        <taxon>Geastrales</taxon>
        <taxon>Sphaerobolaceae</taxon>
        <taxon>Sphaerobolus</taxon>
    </lineage>
</organism>
<dbReference type="Proteomes" id="UP000054279">
    <property type="component" value="Unassembled WGS sequence"/>
</dbReference>
<dbReference type="OrthoDB" id="3223806at2759"/>
<accession>A0A0C9TKY7</accession>
<dbReference type="AlphaFoldDB" id="A0A0C9TKY7"/>
<evidence type="ECO:0000313" key="2">
    <source>
        <dbReference type="Proteomes" id="UP000054279"/>
    </source>
</evidence>
<dbReference type="HOGENOM" id="CLU_2016670_0_0_1"/>